<dbReference type="Proteomes" id="UP000245629">
    <property type="component" value="Chromosome 1"/>
</dbReference>
<protein>
    <submittedName>
        <fullName evidence="9">Na/Pi cotransporter</fullName>
    </submittedName>
</protein>
<dbReference type="Pfam" id="PF02690">
    <property type="entry name" value="Na_Pi_cotrans"/>
    <property type="match status" value="2"/>
</dbReference>
<feature type="transmembrane region" description="Helical" evidence="7">
    <location>
        <begin position="6"/>
        <end position="28"/>
    </location>
</feature>
<name>A0A2S2CKW8_9PROT</name>
<dbReference type="EMBL" id="CP029352">
    <property type="protein sequence ID" value="AWK85131.1"/>
    <property type="molecule type" value="Genomic_DNA"/>
</dbReference>
<dbReference type="InterPro" id="IPR026022">
    <property type="entry name" value="PhoU_dom"/>
</dbReference>
<dbReference type="InterPro" id="IPR038078">
    <property type="entry name" value="PhoU-like_sf"/>
</dbReference>
<organism evidence="9 10">
    <name type="scientific">Azospirillum thermophilum</name>
    <dbReference type="NCBI Taxonomy" id="2202148"/>
    <lineage>
        <taxon>Bacteria</taxon>
        <taxon>Pseudomonadati</taxon>
        <taxon>Pseudomonadota</taxon>
        <taxon>Alphaproteobacteria</taxon>
        <taxon>Rhodospirillales</taxon>
        <taxon>Azospirillaceae</taxon>
        <taxon>Azospirillum</taxon>
    </lineage>
</organism>
<evidence type="ECO:0000256" key="6">
    <source>
        <dbReference type="SAM" id="MobiDB-lite"/>
    </source>
</evidence>
<keyword evidence="5 7" id="KW-0472">Membrane</keyword>
<dbReference type="GO" id="GO:0005886">
    <property type="term" value="C:plasma membrane"/>
    <property type="evidence" value="ECO:0007669"/>
    <property type="project" value="UniProtKB-SubCell"/>
</dbReference>
<dbReference type="RefSeq" id="WP_109324081.1">
    <property type="nucleotide sequence ID" value="NZ_CP029352.1"/>
</dbReference>
<feature type="transmembrane region" description="Helical" evidence="7">
    <location>
        <begin position="133"/>
        <end position="154"/>
    </location>
</feature>
<feature type="region of interest" description="Disordered" evidence="6">
    <location>
        <begin position="551"/>
        <end position="572"/>
    </location>
</feature>
<keyword evidence="2" id="KW-1003">Cell membrane</keyword>
<gene>
    <name evidence="9" type="ORF">DEW08_02095</name>
</gene>
<evidence type="ECO:0000256" key="2">
    <source>
        <dbReference type="ARBA" id="ARBA00022475"/>
    </source>
</evidence>
<accession>A0A2S2CKW8</accession>
<feature type="domain" description="PhoU" evidence="8">
    <location>
        <begin position="342"/>
        <end position="421"/>
    </location>
</feature>
<evidence type="ECO:0000313" key="10">
    <source>
        <dbReference type="Proteomes" id="UP000245629"/>
    </source>
</evidence>
<feature type="transmembrane region" description="Helical" evidence="7">
    <location>
        <begin position="174"/>
        <end position="199"/>
    </location>
</feature>
<dbReference type="AlphaFoldDB" id="A0A2S2CKW8"/>
<comment type="subcellular location">
    <subcellularLocation>
        <location evidence="1">Cell membrane</location>
        <topology evidence="1">Multi-pass membrane protein</topology>
    </subcellularLocation>
</comment>
<dbReference type="Gene3D" id="1.20.58.220">
    <property type="entry name" value="Phosphate transport system protein phou homolog 2, domain 2"/>
    <property type="match status" value="1"/>
</dbReference>
<evidence type="ECO:0000259" key="8">
    <source>
        <dbReference type="Pfam" id="PF01895"/>
    </source>
</evidence>
<dbReference type="PANTHER" id="PTHR10010:SF46">
    <property type="entry name" value="SODIUM-DEPENDENT PHOSPHATE TRANSPORT PROTEIN 2B"/>
    <property type="match status" value="1"/>
</dbReference>
<dbReference type="PANTHER" id="PTHR10010">
    <property type="entry name" value="SOLUTE CARRIER FAMILY 34 SODIUM PHOSPHATE , MEMBER 2-RELATED"/>
    <property type="match status" value="1"/>
</dbReference>
<keyword evidence="3 7" id="KW-0812">Transmembrane</keyword>
<dbReference type="SUPFAM" id="SSF109755">
    <property type="entry name" value="PhoU-like"/>
    <property type="match status" value="1"/>
</dbReference>
<evidence type="ECO:0000256" key="3">
    <source>
        <dbReference type="ARBA" id="ARBA00022692"/>
    </source>
</evidence>
<reference evidence="10" key="1">
    <citation type="submission" date="2018-05" db="EMBL/GenBank/DDBJ databases">
        <title>Azospirillum thermophila sp. nov., a novel isolated from hot spring.</title>
        <authorList>
            <person name="Zhao Z."/>
        </authorList>
    </citation>
    <scope>NUCLEOTIDE SEQUENCE [LARGE SCALE GENOMIC DNA]</scope>
    <source>
        <strain evidence="10">CFH 70021</strain>
    </source>
</reference>
<proteinExistence type="predicted"/>
<dbReference type="KEGG" id="azz:DEW08_02095"/>
<dbReference type="Pfam" id="PF01895">
    <property type="entry name" value="PhoU"/>
    <property type="match status" value="1"/>
</dbReference>
<feature type="transmembrane region" description="Helical" evidence="7">
    <location>
        <begin position="94"/>
        <end position="121"/>
    </location>
</feature>
<evidence type="ECO:0000256" key="7">
    <source>
        <dbReference type="SAM" id="Phobius"/>
    </source>
</evidence>
<sequence>MSATHVLLELAGNVVLLLWGLHMVQSGLTRAFGADLRHILGAGLRNRWSAFLAGLGVTTLLQSSTATGLMAAGFSATGLMPLAPALAVMLGANVGTALIVQLLSFDVAPLVPVLLVTGFVAFRRGGRTRTRGLGRAALGLGLMLLSLQLLVAAVERSAEVPGLRSLLGLLTADPLVALALAAVLTWAAHSSVAVVLLVASLAGGQVIGVEAALAMVAGANLGSAVNPVLEGPGGNPAARRLAVGNLLNRLAGCALLLAALDPAVRLLGGWTDPARLVADAHVAFNLLMALLFIGILPWIAAGLSRLFPDRVTAVDPGAPQYLDPAALRAPHVAIANAAREAMRMADTVEAMLRGTLEVLRTDDRRVLDQVRAMDDVLDRLHAAIKRYLTQISLEDLDEQDARRASDVLTLTINLEHVGDIIDRNLMDLAAKKMRRRLRFSEEGAAEIAGLLERLIETGRLAAAVFVSGDARSARALLKEKEVVRTLEARAIEAHVARLRAGRMESQETSTLHLDILRDLRRINAHLASAAYPVLDPLGELRSSRLKEADGGLAAVAAPDSRPETGPSPGGAL</sequence>
<evidence type="ECO:0000256" key="5">
    <source>
        <dbReference type="ARBA" id="ARBA00023136"/>
    </source>
</evidence>
<dbReference type="OrthoDB" id="5778511at2"/>
<feature type="transmembrane region" description="Helical" evidence="7">
    <location>
        <begin position="249"/>
        <end position="268"/>
    </location>
</feature>
<keyword evidence="4 7" id="KW-1133">Transmembrane helix</keyword>
<dbReference type="InterPro" id="IPR004633">
    <property type="entry name" value="NaPi_cotrn-rel/YqeW-like"/>
</dbReference>
<keyword evidence="10" id="KW-1185">Reference proteome</keyword>
<evidence type="ECO:0000256" key="1">
    <source>
        <dbReference type="ARBA" id="ARBA00004651"/>
    </source>
</evidence>
<feature type="transmembrane region" description="Helical" evidence="7">
    <location>
        <begin position="49"/>
        <end position="74"/>
    </location>
</feature>
<dbReference type="GO" id="GO:0005436">
    <property type="term" value="F:sodium:phosphate symporter activity"/>
    <property type="evidence" value="ECO:0007669"/>
    <property type="project" value="InterPro"/>
</dbReference>
<dbReference type="InterPro" id="IPR003841">
    <property type="entry name" value="Na/Pi_transpt"/>
</dbReference>
<dbReference type="NCBIfam" id="NF037997">
    <property type="entry name" value="Na_Pi_symport"/>
    <property type="match status" value="1"/>
</dbReference>
<evidence type="ECO:0000313" key="9">
    <source>
        <dbReference type="EMBL" id="AWK85131.1"/>
    </source>
</evidence>
<feature type="transmembrane region" description="Helical" evidence="7">
    <location>
        <begin position="280"/>
        <end position="300"/>
    </location>
</feature>
<dbReference type="NCBIfam" id="TIGR00704">
    <property type="entry name" value="NaPi_cotrn_rel"/>
    <property type="match status" value="1"/>
</dbReference>
<evidence type="ECO:0000256" key="4">
    <source>
        <dbReference type="ARBA" id="ARBA00022989"/>
    </source>
</evidence>
<dbReference type="GO" id="GO:0044341">
    <property type="term" value="P:sodium-dependent phosphate transport"/>
    <property type="evidence" value="ECO:0007669"/>
    <property type="project" value="InterPro"/>
</dbReference>